<evidence type="ECO:0000313" key="4">
    <source>
        <dbReference type="Proteomes" id="UP000054558"/>
    </source>
</evidence>
<proteinExistence type="predicted"/>
<organism evidence="3 4">
    <name type="scientific">Klebsormidium nitens</name>
    <name type="common">Green alga</name>
    <name type="synonym">Ulothrix nitens</name>
    <dbReference type="NCBI Taxonomy" id="105231"/>
    <lineage>
        <taxon>Eukaryota</taxon>
        <taxon>Viridiplantae</taxon>
        <taxon>Streptophyta</taxon>
        <taxon>Klebsormidiophyceae</taxon>
        <taxon>Klebsormidiales</taxon>
        <taxon>Klebsormidiaceae</taxon>
        <taxon>Klebsormidium</taxon>
    </lineage>
</organism>
<evidence type="ECO:0000259" key="2">
    <source>
        <dbReference type="Pfam" id="PF25071"/>
    </source>
</evidence>
<dbReference type="Proteomes" id="UP000054558">
    <property type="component" value="Unassembled WGS sequence"/>
</dbReference>
<dbReference type="Pfam" id="PF25071">
    <property type="entry name" value="DUF7795"/>
    <property type="match status" value="1"/>
</dbReference>
<accession>A0A1Y1I474</accession>
<evidence type="ECO:0000313" key="3">
    <source>
        <dbReference type="EMBL" id="GAQ85293.1"/>
    </source>
</evidence>
<dbReference type="OrthoDB" id="744228at2759"/>
<dbReference type="InterPro" id="IPR056697">
    <property type="entry name" value="DUF7795"/>
</dbReference>
<feature type="domain" description="DUF7795" evidence="2">
    <location>
        <begin position="5"/>
        <end position="101"/>
    </location>
</feature>
<dbReference type="OMA" id="AGCINAF"/>
<feature type="compositionally biased region" description="Acidic residues" evidence="1">
    <location>
        <begin position="114"/>
        <end position="129"/>
    </location>
</feature>
<evidence type="ECO:0000256" key="1">
    <source>
        <dbReference type="SAM" id="MobiDB-lite"/>
    </source>
</evidence>
<keyword evidence="4" id="KW-1185">Reference proteome</keyword>
<dbReference type="EMBL" id="DF237177">
    <property type="protein sequence ID" value="GAQ85293.1"/>
    <property type="molecule type" value="Genomic_DNA"/>
</dbReference>
<feature type="region of interest" description="Disordered" evidence="1">
    <location>
        <begin position="112"/>
        <end position="152"/>
    </location>
</feature>
<name>A0A1Y1I474_KLENI</name>
<protein>
    <recommendedName>
        <fullName evidence="2">DUF7795 domain-containing protein</fullName>
    </recommendedName>
</protein>
<dbReference type="PANTHER" id="PTHR35305:SF2">
    <property type="entry name" value="FAD-BINDING PROTEIN"/>
    <property type="match status" value="1"/>
</dbReference>
<reference evidence="3 4" key="1">
    <citation type="journal article" date="2014" name="Nat. Commun.">
        <title>Klebsormidium flaccidum genome reveals primary factors for plant terrestrial adaptation.</title>
        <authorList>
            <person name="Hori K."/>
            <person name="Maruyama F."/>
            <person name="Fujisawa T."/>
            <person name="Togashi T."/>
            <person name="Yamamoto N."/>
            <person name="Seo M."/>
            <person name="Sato S."/>
            <person name="Yamada T."/>
            <person name="Mori H."/>
            <person name="Tajima N."/>
            <person name="Moriyama T."/>
            <person name="Ikeuchi M."/>
            <person name="Watanabe M."/>
            <person name="Wada H."/>
            <person name="Kobayashi K."/>
            <person name="Saito M."/>
            <person name="Masuda T."/>
            <person name="Sasaki-Sekimoto Y."/>
            <person name="Mashiguchi K."/>
            <person name="Awai K."/>
            <person name="Shimojima M."/>
            <person name="Masuda S."/>
            <person name="Iwai M."/>
            <person name="Nobusawa T."/>
            <person name="Narise T."/>
            <person name="Kondo S."/>
            <person name="Saito H."/>
            <person name="Sato R."/>
            <person name="Murakawa M."/>
            <person name="Ihara Y."/>
            <person name="Oshima-Yamada Y."/>
            <person name="Ohtaka K."/>
            <person name="Satoh M."/>
            <person name="Sonobe K."/>
            <person name="Ishii M."/>
            <person name="Ohtani R."/>
            <person name="Kanamori-Sato M."/>
            <person name="Honoki R."/>
            <person name="Miyazaki D."/>
            <person name="Mochizuki H."/>
            <person name="Umetsu J."/>
            <person name="Higashi K."/>
            <person name="Shibata D."/>
            <person name="Kamiya Y."/>
            <person name="Sato N."/>
            <person name="Nakamura Y."/>
            <person name="Tabata S."/>
            <person name="Ida S."/>
            <person name="Kurokawa K."/>
            <person name="Ohta H."/>
        </authorList>
    </citation>
    <scope>NUCLEOTIDE SEQUENCE [LARGE SCALE GENOMIC DNA]</scope>
    <source>
        <strain evidence="3 4">NIES-2285</strain>
    </source>
</reference>
<sequence>MEDLDVLHLRGLQLLQRFQQDVELFQRPPIIKQDGALADLVATARSPGLIAYQEAGCRKVDEDRGLVVRLNTTLCDLQEQFSKNLASLKQMQCGQEDCEKQLLDSFAPGTPCDCADDPEGASPPDEEMDVERPALEPSRGGEVPTCNHGGGSLTGSRATMGRAILTMYEKDVEMKARIINDLKLDSPSHVLQAYSIMWELRPYVSEEALEEFQSWSESAG</sequence>
<dbReference type="AlphaFoldDB" id="A0A1Y1I474"/>
<gene>
    <name evidence="3" type="ORF">KFL_002280070</name>
</gene>
<dbReference type="STRING" id="105231.A0A1Y1I474"/>
<dbReference type="PANTHER" id="PTHR35305">
    <property type="entry name" value="FAD-BINDING PROTEIN"/>
    <property type="match status" value="1"/>
</dbReference>